<dbReference type="InterPro" id="IPR013120">
    <property type="entry name" value="FAR_NAD-bd"/>
</dbReference>
<dbReference type="SUPFAM" id="SSF47336">
    <property type="entry name" value="ACP-like"/>
    <property type="match status" value="1"/>
</dbReference>
<dbReference type="InterPro" id="IPR020845">
    <property type="entry name" value="AMP-binding_CS"/>
</dbReference>
<accession>A0A2B7XV73</accession>
<dbReference type="InterPro" id="IPR036736">
    <property type="entry name" value="ACP-like_sf"/>
</dbReference>
<dbReference type="InterPro" id="IPR000873">
    <property type="entry name" value="AMP-dep_synth/lig_dom"/>
</dbReference>
<evidence type="ECO:0000256" key="1">
    <source>
        <dbReference type="ARBA" id="ARBA00022450"/>
    </source>
</evidence>
<dbReference type="PROSITE" id="PS50075">
    <property type="entry name" value="CARRIER"/>
    <property type="match status" value="1"/>
</dbReference>
<comment type="caution">
    <text evidence="4">The sequence shown here is derived from an EMBL/GenBank/DDBJ whole genome shotgun (WGS) entry which is preliminary data.</text>
</comment>
<keyword evidence="1" id="KW-0596">Phosphopantetheine</keyword>
<dbReference type="Pfam" id="PF00550">
    <property type="entry name" value="PP-binding"/>
    <property type="match status" value="1"/>
</dbReference>
<dbReference type="InterPro" id="IPR036291">
    <property type="entry name" value="NAD(P)-bd_dom_sf"/>
</dbReference>
<dbReference type="InterPro" id="IPR009081">
    <property type="entry name" value="PP-bd_ACP"/>
</dbReference>
<dbReference type="InterPro" id="IPR042099">
    <property type="entry name" value="ANL_N_sf"/>
</dbReference>
<dbReference type="SUPFAM" id="SSF51735">
    <property type="entry name" value="NAD(P)-binding Rossmann-fold domains"/>
    <property type="match status" value="1"/>
</dbReference>
<sequence>MGSDRIEQSLLPTTLDRLNETNPTQLFCVHPISSDISQGWRKVTMKDLSGAVDFMATWICENVASSSKPEALAYMGGNDIRYAAFVIACMKLGHAALLLSPRNSVQASLHVLGKTACSKFIYSVERERQTSELRNADPNITATKIPDLWEVFGNTEKPQFPIKEKQFKDAEDDVAVIIHSSGTTGLPKPVPLTHGYFGVLSGIDYLPIPPGRCNSVATVAERGQLLFTMSPFFHFMGLSLIVASISSGTPFVLSPEKPMTAELLARIVLEARPKTAVLLPSAMEELSTSQLGLETLGKFNYIGFGGAPLSPETGDKLCKITCLQTVLGSSECGMIGSLRTQEREDWGYFEWNPFYPTDMQDAGDGSFELVIPRTETRAVHGVFHTYPDIQEYRTGDIFVPHAEKPDLWKYIGRRDDIIVLSNGEKFNPTSMETAIHGHPLISKAIVVGQGRFQTGLLCEPDWNNWKGEERDFVEEIWPTVQKANEVAPGFARLMKTKIGLSSPAKPFKTTPKGTTQRRMVVADYGDEIEALYSKSGEEAVIEIPKDATPKEIVPLVKEVVSQLLPSQEISEDSDIFSLGLDSLQSLQLGQILHAAVSAIRPHLSNEAFSSRQMYSHPAVSKLSHYIHDLIQGKDTTDLDGTAVEDESARSTKLAALVAKYTAGLGETHSVILTGSTGSLGSYLLHELLQDRTVVKVYCLNRSEDAAPRQAQSFQEKGLSSLGAFASRVEFLHAKFGDEQFGLANDVYDRLLQSVDTIIHNAWKVNFNHQVETFEHPHIQGVRRFVDFSLASVHRAHIHFISSISTIEGWDCAKRGPSIPEEIFEESDVVMRTGYGESKHVAERICAFVSAHCGIPTSIHRVGQIGGPTTEKGMWNKQEWLPSLVATSKTLNQLPSTLGSIAVEWIPVDSIAEIITDIIRSRRKTEKELPCAAFHLINPTPAEWESLIPAITKHFPIDVVDPRTWIASLEAIKNPTQSDLQDKPALKILDFFRGVFAESEGDANHAVLETQKTQEASMAMQRLQPIDQGIMDTWMSQWKF</sequence>
<gene>
    <name evidence="4" type="ORF">AJ80_06478</name>
</gene>
<dbReference type="InterPro" id="IPR006162">
    <property type="entry name" value="Ppantetheine_attach_site"/>
</dbReference>
<dbReference type="Gene3D" id="3.40.50.12780">
    <property type="entry name" value="N-terminal domain of ligase-like"/>
    <property type="match status" value="1"/>
</dbReference>
<dbReference type="Gene3D" id="3.40.50.720">
    <property type="entry name" value="NAD(P)-binding Rossmann-like Domain"/>
    <property type="match status" value="1"/>
</dbReference>
<protein>
    <recommendedName>
        <fullName evidence="3">Carrier domain-containing protein</fullName>
    </recommendedName>
</protein>
<dbReference type="InterPro" id="IPR051414">
    <property type="entry name" value="Adenylate-forming_Reductase"/>
</dbReference>
<feature type="domain" description="Carrier" evidence="3">
    <location>
        <begin position="547"/>
        <end position="630"/>
    </location>
</feature>
<dbReference type="EMBL" id="PDNA01000108">
    <property type="protein sequence ID" value="PGH13106.1"/>
    <property type="molecule type" value="Genomic_DNA"/>
</dbReference>
<evidence type="ECO:0000313" key="5">
    <source>
        <dbReference type="Proteomes" id="UP000224634"/>
    </source>
</evidence>
<evidence type="ECO:0000259" key="3">
    <source>
        <dbReference type="PROSITE" id="PS50075"/>
    </source>
</evidence>
<evidence type="ECO:0000256" key="2">
    <source>
        <dbReference type="ARBA" id="ARBA00022553"/>
    </source>
</evidence>
<dbReference type="Gene3D" id="1.10.1200.10">
    <property type="entry name" value="ACP-like"/>
    <property type="match status" value="1"/>
</dbReference>
<dbReference type="Pfam" id="PF07993">
    <property type="entry name" value="NAD_binding_4"/>
    <property type="match status" value="1"/>
</dbReference>
<dbReference type="Proteomes" id="UP000224634">
    <property type="component" value="Unassembled WGS sequence"/>
</dbReference>
<dbReference type="AlphaFoldDB" id="A0A2B7XV73"/>
<keyword evidence="2" id="KW-0597">Phosphoprotein</keyword>
<dbReference type="PROSITE" id="PS00455">
    <property type="entry name" value="AMP_BINDING"/>
    <property type="match status" value="1"/>
</dbReference>
<name>A0A2B7XV73_POLH7</name>
<dbReference type="Pfam" id="PF00501">
    <property type="entry name" value="AMP-binding"/>
    <property type="match status" value="1"/>
</dbReference>
<proteinExistence type="predicted"/>
<dbReference type="STRING" id="1447883.A0A2B7XV73"/>
<dbReference type="OrthoDB" id="429813at2759"/>
<reference evidence="4 5" key="1">
    <citation type="submission" date="2017-10" db="EMBL/GenBank/DDBJ databases">
        <title>Comparative genomics in systemic dimorphic fungi from Ajellomycetaceae.</title>
        <authorList>
            <person name="Munoz J.F."/>
            <person name="Mcewen J.G."/>
            <person name="Clay O.K."/>
            <person name="Cuomo C.A."/>
        </authorList>
    </citation>
    <scope>NUCLEOTIDE SEQUENCE [LARGE SCALE GENOMIC DNA]</scope>
    <source>
        <strain evidence="4 5">UAMH7299</strain>
    </source>
</reference>
<organism evidence="4 5">
    <name type="scientific">Polytolypa hystricis (strain UAMH7299)</name>
    <dbReference type="NCBI Taxonomy" id="1447883"/>
    <lineage>
        <taxon>Eukaryota</taxon>
        <taxon>Fungi</taxon>
        <taxon>Dikarya</taxon>
        <taxon>Ascomycota</taxon>
        <taxon>Pezizomycotina</taxon>
        <taxon>Eurotiomycetes</taxon>
        <taxon>Eurotiomycetidae</taxon>
        <taxon>Onygenales</taxon>
        <taxon>Onygenales incertae sedis</taxon>
        <taxon>Polytolypa</taxon>
    </lineage>
</organism>
<dbReference type="Pfam" id="PF23562">
    <property type="entry name" value="AMP-binding_C_3"/>
    <property type="match status" value="1"/>
</dbReference>
<dbReference type="PANTHER" id="PTHR43439">
    <property type="entry name" value="PHENYLACETATE-COENZYME A LIGASE"/>
    <property type="match status" value="1"/>
</dbReference>
<evidence type="ECO:0000313" key="4">
    <source>
        <dbReference type="EMBL" id="PGH13106.1"/>
    </source>
</evidence>
<keyword evidence="5" id="KW-1185">Reference proteome</keyword>
<dbReference type="PROSITE" id="PS00012">
    <property type="entry name" value="PHOSPHOPANTETHEINE"/>
    <property type="match status" value="1"/>
</dbReference>
<dbReference type="PANTHER" id="PTHR43439:SF2">
    <property type="entry name" value="ENZYME, PUTATIVE (JCVI)-RELATED"/>
    <property type="match status" value="1"/>
</dbReference>
<dbReference type="SUPFAM" id="SSF56801">
    <property type="entry name" value="Acetyl-CoA synthetase-like"/>
    <property type="match status" value="1"/>
</dbReference>